<keyword evidence="2" id="KW-1185">Reference proteome</keyword>
<evidence type="ECO:0000313" key="2">
    <source>
        <dbReference type="Proteomes" id="UP000294257"/>
    </source>
</evidence>
<evidence type="ECO:0000313" key="1">
    <source>
        <dbReference type="EMBL" id="RZS34291.1"/>
    </source>
</evidence>
<dbReference type="EMBL" id="SGWQ01000009">
    <property type="protein sequence ID" value="RZS34291.1"/>
    <property type="molecule type" value="Genomic_DNA"/>
</dbReference>
<dbReference type="AlphaFoldDB" id="A0A4Q7KHC4"/>
<name>A0A4Q7KHC4_9PSEU</name>
<gene>
    <name evidence="1" type="ORF">EV193_10978</name>
</gene>
<reference evidence="1 2" key="1">
    <citation type="submission" date="2019-02" db="EMBL/GenBank/DDBJ databases">
        <title>Genomic Encyclopedia of Type Strains, Phase IV (KMG-IV): sequencing the most valuable type-strain genomes for metagenomic binning, comparative biology and taxonomic classification.</title>
        <authorList>
            <person name="Goeker M."/>
        </authorList>
    </citation>
    <scope>NUCLEOTIDE SEQUENCE [LARGE SCALE GENOMIC DNA]</scope>
    <source>
        <strain evidence="1 2">DSM 101727</strain>
    </source>
</reference>
<dbReference type="Proteomes" id="UP000294257">
    <property type="component" value="Unassembled WGS sequence"/>
</dbReference>
<comment type="caution">
    <text evidence="1">The sequence shown here is derived from an EMBL/GenBank/DDBJ whole genome shotgun (WGS) entry which is preliminary data.</text>
</comment>
<sequence length="97" mass="10008">MPDGDKLHVDPNTLKSVGDALWKAGTTLGETTAPPAADAGAETGHFKALADRMHKEAGTMAIGLVAAANEVAKTRQDALTRDKNAGRAFQGKNGGRP</sequence>
<proteinExistence type="predicted"/>
<dbReference type="RefSeq" id="WP_130346635.1">
    <property type="nucleotide sequence ID" value="NZ_SGWQ01000009.1"/>
</dbReference>
<accession>A0A4Q7KHC4</accession>
<protein>
    <recommendedName>
        <fullName evidence="3">Excreted virulence factor EspC (Type VII ESX diderm)</fullName>
    </recommendedName>
</protein>
<evidence type="ECO:0008006" key="3">
    <source>
        <dbReference type="Google" id="ProtNLM"/>
    </source>
</evidence>
<organism evidence="1 2">
    <name type="scientific">Herbihabitans rhizosphaerae</name>
    <dbReference type="NCBI Taxonomy" id="1872711"/>
    <lineage>
        <taxon>Bacteria</taxon>
        <taxon>Bacillati</taxon>
        <taxon>Actinomycetota</taxon>
        <taxon>Actinomycetes</taxon>
        <taxon>Pseudonocardiales</taxon>
        <taxon>Pseudonocardiaceae</taxon>
        <taxon>Herbihabitans</taxon>
    </lineage>
</organism>